<dbReference type="RefSeq" id="WP_160992366.1">
    <property type="nucleotide sequence ID" value="NZ_WWCO01000021.1"/>
</dbReference>
<comment type="caution">
    <text evidence="4">The sequence shown here is derived from an EMBL/GenBank/DDBJ whole genome shotgun (WGS) entry which is preliminary data.</text>
</comment>
<evidence type="ECO:0000313" key="4">
    <source>
        <dbReference type="EMBL" id="MYM84631.1"/>
    </source>
</evidence>
<sequence>MFPTKRFAAIAMLCWLALPAAQAADQVTGIKGKQIEVFDVPDDTKPGRKVDASGLPWLIKEEKNSFLKVTVAGKDVWIDSMLATVVRDAKSECPPKNPSQPDIVAVLPGAAPSRCR</sequence>
<evidence type="ECO:0008006" key="7">
    <source>
        <dbReference type="Google" id="ProtNLM"/>
    </source>
</evidence>
<evidence type="ECO:0000256" key="2">
    <source>
        <dbReference type="SAM" id="SignalP"/>
    </source>
</evidence>
<dbReference type="EMBL" id="WWCP01000036">
    <property type="protein sequence ID" value="MYM84631.1"/>
    <property type="molecule type" value="Genomic_DNA"/>
</dbReference>
<organism evidence="4 6">
    <name type="scientific">Duganella lactea</name>
    <dbReference type="NCBI Taxonomy" id="2692173"/>
    <lineage>
        <taxon>Bacteria</taxon>
        <taxon>Pseudomonadati</taxon>
        <taxon>Pseudomonadota</taxon>
        <taxon>Betaproteobacteria</taxon>
        <taxon>Burkholderiales</taxon>
        <taxon>Oxalobacteraceae</taxon>
        <taxon>Telluria group</taxon>
        <taxon>Duganella</taxon>
    </lineage>
</organism>
<evidence type="ECO:0000313" key="3">
    <source>
        <dbReference type="EMBL" id="MYM37019.1"/>
    </source>
</evidence>
<dbReference type="AlphaFoldDB" id="A0A6L8MRF4"/>
<accession>A0A6L8MRF4</accession>
<feature type="chain" id="PRO_5027090839" description="SH3 domain-containing protein" evidence="2">
    <location>
        <begin position="24"/>
        <end position="116"/>
    </location>
</feature>
<feature type="signal peptide" evidence="2">
    <location>
        <begin position="1"/>
        <end position="23"/>
    </location>
</feature>
<keyword evidence="2" id="KW-0732">Signal</keyword>
<keyword evidence="5" id="KW-1185">Reference proteome</keyword>
<dbReference type="EMBL" id="WWCO01000021">
    <property type="protein sequence ID" value="MYM37019.1"/>
    <property type="molecule type" value="Genomic_DNA"/>
</dbReference>
<gene>
    <name evidence="3" type="ORF">GTP38_22075</name>
    <name evidence="4" type="ORF">GTP44_22110</name>
</gene>
<feature type="region of interest" description="Disordered" evidence="1">
    <location>
        <begin position="92"/>
        <end position="116"/>
    </location>
</feature>
<protein>
    <recommendedName>
        <fullName evidence="7">SH3 domain-containing protein</fullName>
    </recommendedName>
</protein>
<evidence type="ECO:0000313" key="5">
    <source>
        <dbReference type="Proteomes" id="UP000449678"/>
    </source>
</evidence>
<evidence type="ECO:0000256" key="1">
    <source>
        <dbReference type="SAM" id="MobiDB-lite"/>
    </source>
</evidence>
<proteinExistence type="predicted"/>
<dbReference type="Proteomes" id="UP000449678">
    <property type="component" value="Unassembled WGS sequence"/>
</dbReference>
<dbReference type="Proteomes" id="UP000474565">
    <property type="component" value="Unassembled WGS sequence"/>
</dbReference>
<reference evidence="5 6" key="1">
    <citation type="submission" date="2019-12" db="EMBL/GenBank/DDBJ databases">
        <title>Novel species isolated from a subtropical stream in China.</title>
        <authorList>
            <person name="Lu H."/>
        </authorList>
    </citation>
    <scope>NUCLEOTIDE SEQUENCE [LARGE SCALE GENOMIC DNA]</scope>
    <source>
        <strain evidence="4 6">FT50W</strain>
        <strain evidence="3 5">FT94W</strain>
    </source>
</reference>
<evidence type="ECO:0000313" key="6">
    <source>
        <dbReference type="Proteomes" id="UP000474565"/>
    </source>
</evidence>
<name>A0A6L8MRF4_9BURK</name>